<accession>A0A0R3R8L4</accession>
<keyword evidence="1" id="KW-0472">Membrane</keyword>
<dbReference type="WBParaSite" id="BTMF_0001637001-mRNA-1">
    <property type="protein sequence ID" value="BTMF_0001637001-mRNA-1"/>
    <property type="gene ID" value="BTMF_0001637001"/>
</dbReference>
<sequence length="110" mass="12489">LPNAMLLNIFTLQCIILSSFFSVFIVVDHFTILHFISAISTIITSVTFGTELLVCTTLISIERLFSTTSLLVITEFFLILNSTIFTLPNMSLYNHQQESTEIQQANRILR</sequence>
<evidence type="ECO:0000256" key="1">
    <source>
        <dbReference type="SAM" id="Phobius"/>
    </source>
</evidence>
<protein>
    <submittedName>
        <fullName evidence="2">NADH dehydrogenase subunit 4L</fullName>
    </submittedName>
</protein>
<feature type="transmembrane region" description="Helical" evidence="1">
    <location>
        <begin position="6"/>
        <end position="27"/>
    </location>
</feature>
<keyword evidence="1" id="KW-1133">Transmembrane helix</keyword>
<feature type="transmembrane region" description="Helical" evidence="1">
    <location>
        <begin position="67"/>
        <end position="87"/>
    </location>
</feature>
<proteinExistence type="predicted"/>
<evidence type="ECO:0000313" key="2">
    <source>
        <dbReference type="WBParaSite" id="BTMF_0001637001-mRNA-1"/>
    </source>
</evidence>
<dbReference type="AlphaFoldDB" id="A0A0R3R8L4"/>
<reference evidence="2" key="1">
    <citation type="submission" date="2017-02" db="UniProtKB">
        <authorList>
            <consortium name="WormBaseParasite"/>
        </authorList>
    </citation>
    <scope>IDENTIFICATION</scope>
</reference>
<feature type="transmembrane region" description="Helical" evidence="1">
    <location>
        <begin position="39"/>
        <end position="61"/>
    </location>
</feature>
<organism evidence="2">
    <name type="scientific">Brugia timori</name>
    <dbReference type="NCBI Taxonomy" id="42155"/>
    <lineage>
        <taxon>Eukaryota</taxon>
        <taxon>Metazoa</taxon>
        <taxon>Ecdysozoa</taxon>
        <taxon>Nematoda</taxon>
        <taxon>Chromadorea</taxon>
        <taxon>Rhabditida</taxon>
        <taxon>Spirurina</taxon>
        <taxon>Spiruromorpha</taxon>
        <taxon>Filarioidea</taxon>
        <taxon>Onchocercidae</taxon>
        <taxon>Brugia</taxon>
    </lineage>
</organism>
<name>A0A0R3R8L4_9BILA</name>
<keyword evidence="1" id="KW-0812">Transmembrane</keyword>